<evidence type="ECO:0000256" key="2">
    <source>
        <dbReference type="ARBA" id="ARBA00011245"/>
    </source>
</evidence>
<evidence type="ECO:0000313" key="10">
    <source>
        <dbReference type="EMBL" id="KIK06535.1"/>
    </source>
</evidence>
<dbReference type="HOGENOM" id="CLU_091083_0_0_1"/>
<evidence type="ECO:0000256" key="6">
    <source>
        <dbReference type="ARBA" id="ARBA00029677"/>
    </source>
</evidence>
<comment type="catalytic activity">
    <reaction evidence="7 8">
        <text>N-terminal L-glutaminyl-[protein] + H2O = N-terminal L-glutamyl-[protein] + NH4(+)</text>
        <dbReference type="Rhea" id="RHEA:50680"/>
        <dbReference type="Rhea" id="RHEA-COMP:12668"/>
        <dbReference type="Rhea" id="RHEA-COMP:12777"/>
        <dbReference type="ChEBI" id="CHEBI:15377"/>
        <dbReference type="ChEBI" id="CHEBI:28938"/>
        <dbReference type="ChEBI" id="CHEBI:64721"/>
        <dbReference type="ChEBI" id="CHEBI:64722"/>
        <dbReference type="EC" id="3.5.1.122"/>
    </reaction>
</comment>
<protein>
    <recommendedName>
        <fullName evidence="4 8">Protein N-terminal glutamine amidohydrolase</fullName>
        <ecNumber evidence="3 8">3.5.1.122</ecNumber>
    </recommendedName>
    <alternativeName>
        <fullName evidence="6 8">Protein NH2-terminal glutamine deamidase</fullName>
    </alternativeName>
</protein>
<reference evidence="10 11" key="1">
    <citation type="submission" date="2014-04" db="EMBL/GenBank/DDBJ databases">
        <authorList>
            <consortium name="DOE Joint Genome Institute"/>
            <person name="Kuo A."/>
            <person name="Kohler A."/>
            <person name="Nagy L.G."/>
            <person name="Floudas D."/>
            <person name="Copeland A."/>
            <person name="Barry K.W."/>
            <person name="Cichocki N."/>
            <person name="Veneault-Fourrey C."/>
            <person name="LaButti K."/>
            <person name="Lindquist E.A."/>
            <person name="Lipzen A."/>
            <person name="Lundell T."/>
            <person name="Morin E."/>
            <person name="Murat C."/>
            <person name="Sun H."/>
            <person name="Tunlid A."/>
            <person name="Henrissat B."/>
            <person name="Grigoriev I.V."/>
            <person name="Hibbett D.S."/>
            <person name="Martin F."/>
            <person name="Nordberg H.P."/>
            <person name="Cantor M.N."/>
            <person name="Hua S.X."/>
        </authorList>
    </citation>
    <scope>NUCLEOTIDE SEQUENCE [LARGE SCALE GENOMIC DNA]</scope>
    <source>
        <strain evidence="10 11">LaAM-08-1</strain>
    </source>
</reference>
<dbReference type="PANTHER" id="PTHR13035">
    <property type="entry name" value="PROTEIN N-TERMINAL GLUTAMINE AMIDOHYDROLASE"/>
    <property type="match status" value="1"/>
</dbReference>
<comment type="subunit">
    <text evidence="2 8">Monomer.</text>
</comment>
<dbReference type="GO" id="GO:0070773">
    <property type="term" value="F:protein-N-terminal glutamine amidohydrolase activity"/>
    <property type="evidence" value="ECO:0007669"/>
    <property type="project" value="UniProtKB-UniRule"/>
</dbReference>
<accession>A0A0C9X348</accession>
<dbReference type="Gene3D" id="3.10.620.10">
    <property type="entry name" value="Protein N-terminal glutamine amidohydrolase, alpha beta roll"/>
    <property type="match status" value="1"/>
</dbReference>
<keyword evidence="11" id="KW-1185">Reference proteome</keyword>
<organism evidence="10 11">
    <name type="scientific">Laccaria amethystina LaAM-08-1</name>
    <dbReference type="NCBI Taxonomy" id="1095629"/>
    <lineage>
        <taxon>Eukaryota</taxon>
        <taxon>Fungi</taxon>
        <taxon>Dikarya</taxon>
        <taxon>Basidiomycota</taxon>
        <taxon>Agaricomycotina</taxon>
        <taxon>Agaricomycetes</taxon>
        <taxon>Agaricomycetidae</taxon>
        <taxon>Agaricales</taxon>
        <taxon>Agaricineae</taxon>
        <taxon>Hydnangiaceae</taxon>
        <taxon>Laccaria</taxon>
    </lineage>
</organism>
<feature type="domain" description="Protein N-terminal glutamine amidohydrolase alpha beta roll" evidence="9">
    <location>
        <begin position="13"/>
        <end position="213"/>
    </location>
</feature>
<sequence>MIESPPVPPESSYTSYWCEENIYLLCQKFLADPSISKEWTPWVVFISNLKKTVALWNQKAARDKDSVVVWDYHVILILENNIKDRPNISGDRKSWVYDFDTNLQMPYPFDDYWSGTFPPDDLLPQDYQSIFRLVPGELYIQHFASDRSHMLAPADRGRDDLGSNSPLYQSPPPPYGVLCGPLASSKNNLMKSFVTITPSEDTYGEVFDRMGMARIFSVKYA</sequence>
<dbReference type="InterPro" id="IPR037132">
    <property type="entry name" value="N_Gln_amidohydro_ab_roll_sf"/>
</dbReference>
<evidence type="ECO:0000256" key="3">
    <source>
        <dbReference type="ARBA" id="ARBA00012718"/>
    </source>
</evidence>
<keyword evidence="5 8" id="KW-0378">Hydrolase</keyword>
<evidence type="ECO:0000259" key="9">
    <source>
        <dbReference type="Pfam" id="PF09764"/>
    </source>
</evidence>
<dbReference type="GO" id="GO:0008418">
    <property type="term" value="F:protein-N-terminal asparagine amidohydrolase activity"/>
    <property type="evidence" value="ECO:0007669"/>
    <property type="project" value="UniProtKB-UniRule"/>
</dbReference>
<dbReference type="Pfam" id="PF09764">
    <property type="entry name" value="Nt_Gln_amidase"/>
    <property type="match status" value="1"/>
</dbReference>
<evidence type="ECO:0000256" key="5">
    <source>
        <dbReference type="ARBA" id="ARBA00022801"/>
    </source>
</evidence>
<proteinExistence type="inferred from homology"/>
<evidence type="ECO:0000313" key="11">
    <source>
        <dbReference type="Proteomes" id="UP000054477"/>
    </source>
</evidence>
<evidence type="ECO:0000256" key="8">
    <source>
        <dbReference type="RuleBase" id="RU367082"/>
    </source>
</evidence>
<dbReference type="EC" id="3.5.1.122" evidence="3 8"/>
<dbReference type="AlphaFoldDB" id="A0A0C9X348"/>
<comment type="similarity">
    <text evidence="1 8">Belongs to the NTAQ1 family.</text>
</comment>
<evidence type="ECO:0000256" key="4">
    <source>
        <dbReference type="ARBA" id="ARBA00021247"/>
    </source>
</evidence>
<dbReference type="InterPro" id="IPR023128">
    <property type="entry name" value="Prot_N_Gln_amidohydro_ab_roll"/>
</dbReference>
<name>A0A0C9X348_9AGAR</name>
<dbReference type="EMBL" id="KN838552">
    <property type="protein sequence ID" value="KIK06535.1"/>
    <property type="molecule type" value="Genomic_DNA"/>
</dbReference>
<dbReference type="GO" id="GO:0005829">
    <property type="term" value="C:cytosol"/>
    <property type="evidence" value="ECO:0007669"/>
    <property type="project" value="TreeGrafter"/>
</dbReference>
<dbReference type="GO" id="GO:0005634">
    <property type="term" value="C:nucleus"/>
    <property type="evidence" value="ECO:0007669"/>
    <property type="project" value="TreeGrafter"/>
</dbReference>
<comment type="function">
    <text evidence="8">Mediates the side-chain deamidation of N-terminal glutamine residues to glutamate, an important step in N-end rule pathway of protein degradation. Conversion of the resulting N-terminal glutamine to glutamate renders the protein susceptible to arginylation, polyubiquitination and degradation as specified by the N-end rule. Does not act on substrates with internal or C-terminal glutamine and does not act on non-glutamine residues in any position.</text>
</comment>
<evidence type="ECO:0000256" key="1">
    <source>
        <dbReference type="ARBA" id="ARBA00008985"/>
    </source>
</evidence>
<gene>
    <name evidence="10" type="ORF">K443DRAFT_89287</name>
</gene>
<dbReference type="OrthoDB" id="191192at2759"/>
<evidence type="ECO:0000256" key="7">
    <source>
        <dbReference type="ARBA" id="ARBA00048768"/>
    </source>
</evidence>
<reference evidence="11" key="2">
    <citation type="submission" date="2015-01" db="EMBL/GenBank/DDBJ databases">
        <title>Evolutionary Origins and Diversification of the Mycorrhizal Mutualists.</title>
        <authorList>
            <consortium name="DOE Joint Genome Institute"/>
            <consortium name="Mycorrhizal Genomics Consortium"/>
            <person name="Kohler A."/>
            <person name="Kuo A."/>
            <person name="Nagy L.G."/>
            <person name="Floudas D."/>
            <person name="Copeland A."/>
            <person name="Barry K.W."/>
            <person name="Cichocki N."/>
            <person name="Veneault-Fourrey C."/>
            <person name="LaButti K."/>
            <person name="Lindquist E.A."/>
            <person name="Lipzen A."/>
            <person name="Lundell T."/>
            <person name="Morin E."/>
            <person name="Murat C."/>
            <person name="Riley R."/>
            <person name="Ohm R."/>
            <person name="Sun H."/>
            <person name="Tunlid A."/>
            <person name="Henrissat B."/>
            <person name="Grigoriev I.V."/>
            <person name="Hibbett D.S."/>
            <person name="Martin F."/>
        </authorList>
    </citation>
    <scope>NUCLEOTIDE SEQUENCE [LARGE SCALE GENOMIC DNA]</scope>
    <source>
        <strain evidence="11">LaAM-08-1</strain>
    </source>
</reference>
<dbReference type="InterPro" id="IPR039733">
    <property type="entry name" value="NTAQ1"/>
</dbReference>
<dbReference type="Proteomes" id="UP000054477">
    <property type="component" value="Unassembled WGS sequence"/>
</dbReference>
<dbReference type="PANTHER" id="PTHR13035:SF0">
    <property type="entry name" value="PROTEIN N-TERMINAL GLUTAMINE AMIDOHYDROLASE"/>
    <property type="match status" value="1"/>
</dbReference>